<evidence type="ECO:0000313" key="8">
    <source>
        <dbReference type="Proteomes" id="UP000002019"/>
    </source>
</evidence>
<dbReference type="OrthoDB" id="9808307at2"/>
<dbReference type="GO" id="GO:0005840">
    <property type="term" value="C:ribosome"/>
    <property type="evidence" value="ECO:0007669"/>
    <property type="project" value="UniProtKB-KW"/>
</dbReference>
<dbReference type="RefSeq" id="WP_015424221.1">
    <property type="nucleotide sequence ID" value="NC_020449.1"/>
</dbReference>
<dbReference type="GO" id="GO:1990904">
    <property type="term" value="C:ribonucleoprotein complex"/>
    <property type="evidence" value="ECO:0007669"/>
    <property type="project" value="UniProtKB-KW"/>
</dbReference>
<comment type="function">
    <text evidence="1 6">Forms part of the ribosomal stalk, playing a central role in the interaction of the ribosome with GTP-bound translation factors.</text>
</comment>
<protein>
    <recommendedName>
        <fullName evidence="5 6">Large ribosomal subunit protein uL10</fullName>
    </recommendedName>
</protein>
<gene>
    <name evidence="6 7" type="primary">rplJ</name>
    <name evidence="7" type="ordered locus">CLOAM0458</name>
</gene>
<dbReference type="PANTHER" id="PTHR11560">
    <property type="entry name" value="39S RIBOSOMAL PROTEIN L10, MITOCHONDRIAL"/>
    <property type="match status" value="1"/>
</dbReference>
<dbReference type="GO" id="GO:0006412">
    <property type="term" value="P:translation"/>
    <property type="evidence" value="ECO:0007669"/>
    <property type="project" value="UniProtKB-UniRule"/>
</dbReference>
<evidence type="ECO:0000256" key="5">
    <source>
        <dbReference type="ARBA" id="ARBA00035202"/>
    </source>
</evidence>
<dbReference type="InterPro" id="IPR043141">
    <property type="entry name" value="Ribosomal_uL10-like_sf"/>
</dbReference>
<dbReference type="InterPro" id="IPR022973">
    <property type="entry name" value="Ribosomal_uL10_bac"/>
</dbReference>
<evidence type="ECO:0000256" key="1">
    <source>
        <dbReference type="ARBA" id="ARBA00002633"/>
    </source>
</evidence>
<keyword evidence="8" id="KW-1185">Reference proteome</keyword>
<dbReference type="Pfam" id="PF00466">
    <property type="entry name" value="Ribosomal_L10"/>
    <property type="match status" value="1"/>
</dbReference>
<dbReference type="Gene3D" id="6.10.250.290">
    <property type="match status" value="1"/>
</dbReference>
<dbReference type="HOGENOM" id="CLU_092227_2_0_0"/>
<proteinExistence type="inferred from homology"/>
<dbReference type="EMBL" id="CU466930">
    <property type="protein sequence ID" value="CAO80360.1"/>
    <property type="molecule type" value="Genomic_DNA"/>
</dbReference>
<dbReference type="eggNOG" id="COG0244">
    <property type="taxonomic scope" value="Bacteria"/>
</dbReference>
<dbReference type="CDD" id="cd05797">
    <property type="entry name" value="Ribosomal_L10"/>
    <property type="match status" value="1"/>
</dbReference>
<dbReference type="Proteomes" id="UP000002019">
    <property type="component" value="Chromosome"/>
</dbReference>
<reference evidence="7 8" key="1">
    <citation type="journal article" date="2008" name="J. Bacteriol.">
        <title>'Candidatus Cloacamonas acidaminovorans': genome sequence reconstruction provides a first glimpse of a new bacterial division.</title>
        <authorList>
            <person name="Pelletier E."/>
            <person name="Kreimeyer A."/>
            <person name="Bocs S."/>
            <person name="Rouy Z."/>
            <person name="Gyapay G."/>
            <person name="Chouari R."/>
            <person name="Riviere D."/>
            <person name="Ganesan A."/>
            <person name="Daegelen P."/>
            <person name="Sghir A."/>
            <person name="Cohen G.N."/>
            <person name="Medigue C."/>
            <person name="Weissenbach J."/>
            <person name="Le Paslier D."/>
        </authorList>
    </citation>
    <scope>NUCLEOTIDE SEQUENCE [LARGE SCALE GENOMIC DNA]</scope>
    <source>
        <strain evidence="8">Evry</strain>
    </source>
</reference>
<keyword evidence="3 6" id="KW-0689">Ribosomal protein</keyword>
<dbReference type="InterPro" id="IPR001790">
    <property type="entry name" value="Ribosomal_uL10"/>
</dbReference>
<dbReference type="SUPFAM" id="SSF160369">
    <property type="entry name" value="Ribosomal protein L10-like"/>
    <property type="match status" value="1"/>
</dbReference>
<evidence type="ECO:0000313" key="7">
    <source>
        <dbReference type="EMBL" id="CAO80360.1"/>
    </source>
</evidence>
<evidence type="ECO:0000256" key="4">
    <source>
        <dbReference type="ARBA" id="ARBA00023274"/>
    </source>
</evidence>
<keyword evidence="6" id="KW-0694">RNA-binding</keyword>
<keyword evidence="4 6" id="KW-0687">Ribonucleoprotein</keyword>
<accession>B0VGC3</accession>
<comment type="subunit">
    <text evidence="6">Part of the ribosomal stalk of the 50S ribosomal subunit. The N-terminus interacts with L11 and the large rRNA to form the base of the stalk. The C-terminus forms an elongated spine to which L12 dimers bind in a sequential fashion forming a multimeric L10(L12)X complex.</text>
</comment>
<organism evidence="7 8">
    <name type="scientific">Cloacimonas acidaminovorans (strain Evry)</name>
    <dbReference type="NCBI Taxonomy" id="459349"/>
    <lineage>
        <taxon>Bacteria</taxon>
        <taxon>Pseudomonadati</taxon>
        <taxon>Candidatus Cloacimonadota</taxon>
        <taxon>Candidatus Cloacimonadia</taxon>
        <taxon>Candidatus Cloacimonadales</taxon>
        <taxon>Candidatus Cloacimonadaceae</taxon>
        <taxon>Candidatus Cloacimonas</taxon>
    </lineage>
</organism>
<evidence type="ECO:0000256" key="3">
    <source>
        <dbReference type="ARBA" id="ARBA00022980"/>
    </source>
</evidence>
<dbReference type="KEGG" id="caci:CLOAM0458"/>
<dbReference type="STRING" id="459349.CLOAM0458"/>
<evidence type="ECO:0000256" key="2">
    <source>
        <dbReference type="ARBA" id="ARBA00008889"/>
    </source>
</evidence>
<dbReference type="HAMAP" id="MF_00362">
    <property type="entry name" value="Ribosomal_uL10"/>
    <property type="match status" value="1"/>
</dbReference>
<dbReference type="GO" id="GO:0070180">
    <property type="term" value="F:large ribosomal subunit rRNA binding"/>
    <property type="evidence" value="ECO:0007669"/>
    <property type="project" value="UniProtKB-UniRule"/>
</dbReference>
<comment type="similarity">
    <text evidence="2 6">Belongs to the universal ribosomal protein uL10 family.</text>
</comment>
<dbReference type="AlphaFoldDB" id="B0VGC3"/>
<dbReference type="InterPro" id="IPR047865">
    <property type="entry name" value="Ribosomal_uL10_bac_type"/>
</dbReference>
<sequence>MVQSIKYKIVKDLTERLSSARAIVLVDYKGINIEQVNQLRNRFRESQVDYFVQKNTLIKIALNDLGITELDPYLKGPTAVAVSKLDEVSPARELIKFLKEVMEDKGFPSFKVGYIAEHIFNADELTALAKLPSREELLAKVLAGMNAPLSNFVSINQGILRKFVYALDAIAKKQAEAS</sequence>
<name>B0VGC3_CLOAI</name>
<dbReference type="NCBIfam" id="NF000955">
    <property type="entry name" value="PRK00099.1-1"/>
    <property type="match status" value="1"/>
</dbReference>
<evidence type="ECO:0000256" key="6">
    <source>
        <dbReference type="HAMAP-Rule" id="MF_00362"/>
    </source>
</evidence>
<dbReference type="Gene3D" id="3.30.70.1730">
    <property type="match status" value="1"/>
</dbReference>
<keyword evidence="6" id="KW-0699">rRNA-binding</keyword>